<dbReference type="AlphaFoldDB" id="A0A0N4UTP8"/>
<accession>A0A0N4UTP8</accession>
<dbReference type="OrthoDB" id="276498at2759"/>
<comment type="catalytic activity">
    <reaction evidence="1 6">
        <text>ATP-dependent breakage, passage and rejoining of double-stranded DNA.</text>
        <dbReference type="EC" id="5.6.2.2"/>
    </reaction>
</comment>
<dbReference type="PRINTS" id="PR00418">
    <property type="entry name" value="TPI2FAMILY"/>
</dbReference>
<reference evidence="8 9" key="2">
    <citation type="submission" date="2018-10" db="EMBL/GenBank/DDBJ databases">
        <authorList>
            <consortium name="Pathogen Informatics"/>
        </authorList>
    </citation>
    <scope>NUCLEOTIDE SEQUENCE [LARGE SCALE GENOMIC DNA]</scope>
</reference>
<evidence type="ECO:0000313" key="10">
    <source>
        <dbReference type="WBParaSite" id="EVEC_0000070401-mRNA-1"/>
    </source>
</evidence>
<keyword evidence="5 6" id="KW-0413">Isomerase</keyword>
<organism evidence="10">
    <name type="scientific">Enterobius vermicularis</name>
    <name type="common">Human pinworm</name>
    <dbReference type="NCBI Taxonomy" id="51028"/>
    <lineage>
        <taxon>Eukaryota</taxon>
        <taxon>Metazoa</taxon>
        <taxon>Ecdysozoa</taxon>
        <taxon>Nematoda</taxon>
        <taxon>Chromadorea</taxon>
        <taxon>Rhabditida</taxon>
        <taxon>Spirurina</taxon>
        <taxon>Oxyuridomorpha</taxon>
        <taxon>Oxyuroidea</taxon>
        <taxon>Oxyuridae</taxon>
        <taxon>Enterobius</taxon>
    </lineage>
</organism>
<evidence type="ECO:0000256" key="6">
    <source>
        <dbReference type="RuleBase" id="RU362094"/>
    </source>
</evidence>
<dbReference type="Proteomes" id="UP000274131">
    <property type="component" value="Unassembled WGS sequence"/>
</dbReference>
<dbReference type="FunFam" id="3.30.230.10:FF:000008">
    <property type="entry name" value="DNA topoisomerase 2"/>
    <property type="match status" value="1"/>
</dbReference>
<dbReference type="InterPro" id="IPR020568">
    <property type="entry name" value="Ribosomal_Su5_D2-typ_SF"/>
</dbReference>
<evidence type="ECO:0000313" key="8">
    <source>
        <dbReference type="EMBL" id="VDD85320.1"/>
    </source>
</evidence>
<evidence type="ECO:0000313" key="9">
    <source>
        <dbReference type="Proteomes" id="UP000274131"/>
    </source>
</evidence>
<dbReference type="PANTHER" id="PTHR10169:SF38">
    <property type="entry name" value="DNA TOPOISOMERASE 2"/>
    <property type="match status" value="1"/>
</dbReference>
<dbReference type="SMART" id="SM00433">
    <property type="entry name" value="TOP2c"/>
    <property type="match status" value="1"/>
</dbReference>
<comment type="subunit">
    <text evidence="6">Homodimer.</text>
</comment>
<dbReference type="Pfam" id="PF00204">
    <property type="entry name" value="DNA_gyraseB"/>
    <property type="match status" value="1"/>
</dbReference>
<dbReference type="STRING" id="51028.A0A0N4UTP8"/>
<dbReference type="GO" id="GO:0003918">
    <property type="term" value="F:DNA topoisomerase type II (double strand cut, ATP-hydrolyzing) activity"/>
    <property type="evidence" value="ECO:0007669"/>
    <property type="project" value="UniProtKB-UniRule"/>
</dbReference>
<dbReference type="GO" id="GO:0000712">
    <property type="term" value="P:resolution of meiotic recombination intermediates"/>
    <property type="evidence" value="ECO:0007669"/>
    <property type="project" value="TreeGrafter"/>
</dbReference>
<dbReference type="GO" id="GO:0005524">
    <property type="term" value="F:ATP binding"/>
    <property type="evidence" value="ECO:0007669"/>
    <property type="project" value="UniProtKB-UniRule"/>
</dbReference>
<feature type="domain" description="DNA topoisomerase type IIA subunit B" evidence="7">
    <location>
        <begin position="162"/>
        <end position="314"/>
    </location>
</feature>
<evidence type="ECO:0000256" key="4">
    <source>
        <dbReference type="ARBA" id="ARBA00023125"/>
    </source>
</evidence>
<evidence type="ECO:0000259" key="7">
    <source>
        <dbReference type="Pfam" id="PF00204"/>
    </source>
</evidence>
<protein>
    <recommendedName>
        <fullName evidence="6">DNA topoisomerase 2</fullName>
        <ecNumber evidence="6">5.6.2.2</ecNumber>
    </recommendedName>
</protein>
<dbReference type="InterPro" id="IPR013506">
    <property type="entry name" value="Topo_IIA_bsu_dom2"/>
</dbReference>
<keyword evidence="6" id="KW-0547">Nucleotide-binding</keyword>
<keyword evidence="4 6" id="KW-0238">DNA-binding</keyword>
<name>A0A0N4UTP8_ENTVE</name>
<dbReference type="GO" id="GO:0006265">
    <property type="term" value="P:DNA topological change"/>
    <property type="evidence" value="ECO:0007669"/>
    <property type="project" value="UniProtKB-UniRule"/>
</dbReference>
<evidence type="ECO:0000256" key="1">
    <source>
        <dbReference type="ARBA" id="ARBA00000185"/>
    </source>
</evidence>
<dbReference type="Gene3D" id="3.30.230.10">
    <property type="match status" value="1"/>
</dbReference>
<dbReference type="WBParaSite" id="EVEC_0000070401-mRNA-1">
    <property type="protein sequence ID" value="EVEC_0000070401-mRNA-1"/>
    <property type="gene ID" value="EVEC_0000070401"/>
</dbReference>
<dbReference type="InterPro" id="IPR050634">
    <property type="entry name" value="DNA_Topoisomerase_II"/>
</dbReference>
<comment type="cofactor">
    <cofactor evidence="2">
        <name>Mg(2+)</name>
        <dbReference type="ChEBI" id="CHEBI:18420"/>
    </cofactor>
</comment>
<dbReference type="PANTHER" id="PTHR10169">
    <property type="entry name" value="DNA TOPOISOMERASE/GYRASE"/>
    <property type="match status" value="1"/>
</dbReference>
<dbReference type="InterPro" id="IPR036890">
    <property type="entry name" value="HATPase_C_sf"/>
</dbReference>
<dbReference type="Gene3D" id="3.30.565.10">
    <property type="entry name" value="Histidine kinase-like ATPase, C-terminal domain"/>
    <property type="match status" value="1"/>
</dbReference>
<evidence type="ECO:0000256" key="2">
    <source>
        <dbReference type="ARBA" id="ARBA00001946"/>
    </source>
</evidence>
<comment type="similarity">
    <text evidence="6">Belongs to the type II topoisomerase family.</text>
</comment>
<keyword evidence="6" id="KW-0067">ATP-binding</keyword>
<dbReference type="SUPFAM" id="SSF55874">
    <property type="entry name" value="ATPase domain of HSP90 chaperone/DNA topoisomerase II/histidine kinase"/>
    <property type="match status" value="1"/>
</dbReference>
<proteinExistence type="inferred from homology"/>
<dbReference type="EC" id="5.6.2.2" evidence="6"/>
<evidence type="ECO:0000256" key="5">
    <source>
        <dbReference type="ARBA" id="ARBA00023235"/>
    </source>
</evidence>
<dbReference type="GO" id="GO:0000819">
    <property type="term" value="P:sister chromatid segregation"/>
    <property type="evidence" value="ECO:0007669"/>
    <property type="project" value="TreeGrafter"/>
</dbReference>
<evidence type="ECO:0000256" key="3">
    <source>
        <dbReference type="ARBA" id="ARBA00023029"/>
    </source>
</evidence>
<dbReference type="InterPro" id="IPR014721">
    <property type="entry name" value="Ribsml_uS5_D2-typ_fold_subgr"/>
</dbReference>
<keyword evidence="3 6" id="KW-0799">Topoisomerase</keyword>
<reference evidence="10" key="1">
    <citation type="submission" date="2017-02" db="UniProtKB">
        <authorList>
            <consortium name="WormBaseParasite"/>
        </authorList>
    </citation>
    <scope>IDENTIFICATION</scope>
</reference>
<dbReference type="GO" id="GO:0005634">
    <property type="term" value="C:nucleus"/>
    <property type="evidence" value="ECO:0007669"/>
    <property type="project" value="TreeGrafter"/>
</dbReference>
<dbReference type="SUPFAM" id="SSF54211">
    <property type="entry name" value="Ribosomal protein S5 domain 2-like"/>
    <property type="match status" value="1"/>
</dbReference>
<sequence>MSFFSRESGKITVYNDGQGIPIEVHPEEGIYVPSLIFGTLLTSSNYDDSELKVVGGRNGFGAKLCNIFSTEFVVETSSSKLKKRFKQVWLNNMTVMNPPIVNSDPLAEDYTRITFTPDLGRFNMVALDETILQLMKKRTVDVAGTLDGVEVSFNGQSFEIHGFEDYVKLYSDVQMNSLTTSKSVFCYVNPRWKIAVGSSDFGFEHVSFVNNIATTKGGRHVDYIADQVVSAIKAELIEQNRSYKTIRPSMIKSRLFLFVNCLIENPSFDSQTKEYLTTPLQKFGSKCVLPHVFASQIVNETDVIALILKDINKQNS</sequence>
<comment type="function">
    <text evidence="6">Control of topological states of DNA by transient breakage and subsequent rejoining of DNA strands. Topoisomerase II makes double-strand breaks.</text>
</comment>
<dbReference type="InterPro" id="IPR001241">
    <property type="entry name" value="Topo_IIA"/>
</dbReference>
<dbReference type="EMBL" id="UXUI01000776">
    <property type="protein sequence ID" value="VDD85320.1"/>
    <property type="molecule type" value="Genomic_DNA"/>
</dbReference>
<dbReference type="CDD" id="cd03481">
    <property type="entry name" value="TopoIIA_Trans_ScTopoIIA"/>
    <property type="match status" value="1"/>
</dbReference>
<gene>
    <name evidence="8" type="ORF">EVEC_LOCUS463</name>
</gene>
<dbReference type="GO" id="GO:0003677">
    <property type="term" value="F:DNA binding"/>
    <property type="evidence" value="ECO:0007669"/>
    <property type="project" value="UniProtKB-UniRule"/>
</dbReference>
<keyword evidence="9" id="KW-1185">Reference proteome</keyword>